<reference evidence="11" key="1">
    <citation type="submission" date="2020-11" db="EMBL/GenBank/DDBJ databases">
        <authorList>
            <person name="Tran Van P."/>
        </authorList>
    </citation>
    <scope>NUCLEOTIDE SEQUENCE</scope>
</reference>
<dbReference type="PANTHER" id="PTHR10942:SF0">
    <property type="entry name" value="LEISHMANOLYSIN-LIKE PEPTIDASE"/>
    <property type="match status" value="1"/>
</dbReference>
<dbReference type="GO" id="GO:0004222">
    <property type="term" value="F:metalloendopeptidase activity"/>
    <property type="evidence" value="ECO:0007669"/>
    <property type="project" value="UniProtKB-UniRule"/>
</dbReference>
<protein>
    <recommendedName>
        <fullName evidence="7 10">Leishmanolysin-like peptidase</fullName>
        <ecNumber evidence="10">3.4.24.-</ecNumber>
    </recommendedName>
</protein>
<feature type="non-terminal residue" evidence="11">
    <location>
        <position position="1"/>
    </location>
</feature>
<evidence type="ECO:0000256" key="5">
    <source>
        <dbReference type="ARBA" id="ARBA00022833"/>
    </source>
</evidence>
<keyword evidence="2 10" id="KW-0645">Protease</keyword>
<feature type="binding site" evidence="9">
    <location>
        <position position="37"/>
    </location>
    <ligand>
        <name>Zn(2+)</name>
        <dbReference type="ChEBI" id="CHEBI:29105"/>
        <note>catalytic</note>
    </ligand>
</feature>
<comment type="cofactor">
    <cofactor evidence="9 10">
        <name>Zn(2+)</name>
        <dbReference type="ChEBI" id="CHEBI:29105"/>
    </cofactor>
    <text evidence="9 10">Binds 1 zinc ion per subunit.</text>
</comment>
<keyword evidence="5 9" id="KW-0862">Zinc</keyword>
<keyword evidence="4 10" id="KW-0378">Hydrolase</keyword>
<evidence type="ECO:0000256" key="1">
    <source>
        <dbReference type="ARBA" id="ARBA00005860"/>
    </source>
</evidence>
<dbReference type="AlphaFoldDB" id="A0A7R9Q1M9"/>
<feature type="binding site" evidence="9">
    <location>
        <position position="33"/>
    </location>
    <ligand>
        <name>Zn(2+)</name>
        <dbReference type="ChEBI" id="CHEBI:29105"/>
        <note>catalytic</note>
    </ligand>
</feature>
<dbReference type="GO" id="GO:0007155">
    <property type="term" value="P:cell adhesion"/>
    <property type="evidence" value="ECO:0007669"/>
    <property type="project" value="InterPro"/>
</dbReference>
<feature type="binding site" evidence="9">
    <location>
        <position position="139"/>
    </location>
    <ligand>
        <name>Zn(2+)</name>
        <dbReference type="ChEBI" id="CHEBI:29105"/>
        <note>catalytic</note>
    </ligand>
</feature>
<evidence type="ECO:0000256" key="2">
    <source>
        <dbReference type="ARBA" id="ARBA00022670"/>
    </source>
</evidence>
<dbReference type="Proteomes" id="UP000759131">
    <property type="component" value="Unassembled WGS sequence"/>
</dbReference>
<dbReference type="GO" id="GO:0006508">
    <property type="term" value="P:proteolysis"/>
    <property type="evidence" value="ECO:0007669"/>
    <property type="project" value="UniProtKB-KW"/>
</dbReference>
<gene>
    <name evidence="11" type="ORF">OSB1V03_LOCUS9252</name>
</gene>
<evidence type="ECO:0000256" key="8">
    <source>
        <dbReference type="PIRSR" id="PIRSR601577-1"/>
    </source>
</evidence>
<feature type="active site" evidence="8">
    <location>
        <position position="34"/>
    </location>
</feature>
<evidence type="ECO:0000256" key="9">
    <source>
        <dbReference type="PIRSR" id="PIRSR601577-2"/>
    </source>
</evidence>
<evidence type="ECO:0000256" key="4">
    <source>
        <dbReference type="ARBA" id="ARBA00022801"/>
    </source>
</evidence>
<keyword evidence="3 9" id="KW-0479">Metal-binding</keyword>
<dbReference type="EMBL" id="OC860723">
    <property type="protein sequence ID" value="CAD7628833.1"/>
    <property type="molecule type" value="Genomic_DNA"/>
</dbReference>
<dbReference type="GO" id="GO:0046872">
    <property type="term" value="F:metal ion binding"/>
    <property type="evidence" value="ECO:0007669"/>
    <property type="project" value="UniProtKB-KW"/>
</dbReference>
<dbReference type="OrthoDB" id="527990at2759"/>
<keyword evidence="12" id="KW-1185">Reference proteome</keyword>
<organism evidence="11">
    <name type="scientific">Medioppia subpectinata</name>
    <dbReference type="NCBI Taxonomy" id="1979941"/>
    <lineage>
        <taxon>Eukaryota</taxon>
        <taxon>Metazoa</taxon>
        <taxon>Ecdysozoa</taxon>
        <taxon>Arthropoda</taxon>
        <taxon>Chelicerata</taxon>
        <taxon>Arachnida</taxon>
        <taxon>Acari</taxon>
        <taxon>Acariformes</taxon>
        <taxon>Sarcoptiformes</taxon>
        <taxon>Oribatida</taxon>
        <taxon>Brachypylina</taxon>
        <taxon>Oppioidea</taxon>
        <taxon>Oppiidae</taxon>
        <taxon>Medioppia</taxon>
    </lineage>
</organism>
<dbReference type="Pfam" id="PF01457">
    <property type="entry name" value="Peptidase_M8"/>
    <property type="match status" value="1"/>
</dbReference>
<dbReference type="InterPro" id="IPR001577">
    <property type="entry name" value="Peptidase_M8"/>
</dbReference>
<dbReference type="SUPFAM" id="SSF55486">
    <property type="entry name" value="Metalloproteases ('zincins'), catalytic domain"/>
    <property type="match status" value="1"/>
</dbReference>
<evidence type="ECO:0000313" key="11">
    <source>
        <dbReference type="EMBL" id="CAD7628833.1"/>
    </source>
</evidence>
<proteinExistence type="inferred from homology"/>
<evidence type="ECO:0000313" key="12">
    <source>
        <dbReference type="Proteomes" id="UP000759131"/>
    </source>
</evidence>
<sequence>CVNSPIAGHANLCPNSISTKPQDLETLLSTVKHEILHALGFSVSLYAYFRDKNGEPLSSRGRNGKPIISRHLKAPQWSDNIIKQIDRNDWKVRNGSVKRSIHMIVTPNVVKEVRRHFNCTELEGAELEDQGEDGTHLTHWEKRVFENEAMTGTHTQNPVYSRITLALMEDTGY</sequence>
<accession>A0A7R9Q1M9</accession>
<evidence type="ECO:0000256" key="6">
    <source>
        <dbReference type="ARBA" id="ARBA00023049"/>
    </source>
</evidence>
<dbReference type="EC" id="3.4.24.-" evidence="10"/>
<dbReference type="GO" id="GO:0016020">
    <property type="term" value="C:membrane"/>
    <property type="evidence" value="ECO:0007669"/>
    <property type="project" value="InterPro"/>
</dbReference>
<dbReference type="Gene3D" id="3.90.132.10">
    <property type="entry name" value="Leishmanolysin , domain 2"/>
    <property type="match status" value="1"/>
</dbReference>
<comment type="similarity">
    <text evidence="1 10">Belongs to the peptidase M8 family.</text>
</comment>
<keyword evidence="6 9" id="KW-0482">Metalloprotease</keyword>
<name>A0A7R9Q1M9_9ACAR</name>
<dbReference type="Gene3D" id="3.10.170.20">
    <property type="match status" value="1"/>
</dbReference>
<dbReference type="GO" id="GO:0005737">
    <property type="term" value="C:cytoplasm"/>
    <property type="evidence" value="ECO:0007669"/>
    <property type="project" value="TreeGrafter"/>
</dbReference>
<evidence type="ECO:0000256" key="7">
    <source>
        <dbReference type="ARBA" id="ARBA00039717"/>
    </source>
</evidence>
<evidence type="ECO:0000256" key="3">
    <source>
        <dbReference type="ARBA" id="ARBA00022723"/>
    </source>
</evidence>
<dbReference type="PANTHER" id="PTHR10942">
    <property type="entry name" value="LEISHMANOLYSIN-LIKE PEPTIDASE"/>
    <property type="match status" value="1"/>
</dbReference>
<dbReference type="EMBL" id="CAJPIZ010006148">
    <property type="protein sequence ID" value="CAG2109263.1"/>
    <property type="molecule type" value="Genomic_DNA"/>
</dbReference>
<dbReference type="FunFam" id="3.90.132.10:FF:000001">
    <property type="entry name" value="leishmanolysin-like peptidase isoform X2"/>
    <property type="match status" value="1"/>
</dbReference>
<evidence type="ECO:0000256" key="10">
    <source>
        <dbReference type="RuleBase" id="RU366077"/>
    </source>
</evidence>